<keyword evidence="1" id="KW-0812">Transmembrane</keyword>
<dbReference type="Pfam" id="PF07099">
    <property type="entry name" value="DUF1361"/>
    <property type="match status" value="1"/>
</dbReference>
<feature type="transmembrane region" description="Helical" evidence="1">
    <location>
        <begin position="147"/>
        <end position="166"/>
    </location>
</feature>
<evidence type="ECO:0000313" key="2">
    <source>
        <dbReference type="EMBL" id="EAV39391.1"/>
    </source>
</evidence>
<reference evidence="2 3" key="1">
    <citation type="submission" date="2006-11" db="EMBL/GenBank/DDBJ databases">
        <authorList>
            <consortium name="Laboratoire de Microbiologie (Universite Bourgogne)"/>
            <consortium name="GENOME Express"/>
            <consortium name="UMR Oenologie Ampelologie (Universite Bordeaux 2)"/>
            <person name="Guzzo J."/>
        </authorList>
    </citation>
    <scope>NUCLEOTIDE SEQUENCE [LARGE SCALE GENOMIC DNA]</scope>
    <source>
        <strain evidence="2 3">ATCC BAA-1163</strain>
    </source>
</reference>
<name>A0NJG2_OENOE</name>
<proteinExistence type="predicted"/>
<dbReference type="InterPro" id="IPR009793">
    <property type="entry name" value="DUF1361"/>
</dbReference>
<feature type="transmembrane region" description="Helical" evidence="1">
    <location>
        <begin position="108"/>
        <end position="135"/>
    </location>
</feature>
<keyword evidence="1" id="KW-0472">Membrane</keyword>
<accession>A0NJG2</accession>
<dbReference type="EMBL" id="AAUV01000052">
    <property type="protein sequence ID" value="EAV39391.1"/>
    <property type="molecule type" value="Genomic_DNA"/>
</dbReference>
<dbReference type="Proteomes" id="UP000003346">
    <property type="component" value="Unassembled WGS sequence"/>
</dbReference>
<organism evidence="2 3">
    <name type="scientific">Oenococcus oeni ATCC BAA-1163</name>
    <dbReference type="NCBI Taxonomy" id="379360"/>
    <lineage>
        <taxon>Bacteria</taxon>
        <taxon>Bacillati</taxon>
        <taxon>Bacillota</taxon>
        <taxon>Bacilli</taxon>
        <taxon>Lactobacillales</taxon>
        <taxon>Lactobacillaceae</taxon>
        <taxon>Oenococcus</taxon>
    </lineage>
</organism>
<evidence type="ECO:0000313" key="3">
    <source>
        <dbReference type="Proteomes" id="UP000003346"/>
    </source>
</evidence>
<feature type="transmembrane region" description="Helical" evidence="1">
    <location>
        <begin position="12"/>
        <end position="34"/>
    </location>
</feature>
<feature type="transmembrane region" description="Helical" evidence="1">
    <location>
        <begin position="197"/>
        <end position="218"/>
    </location>
</feature>
<gene>
    <name evidence="2" type="ORF">OENOO_57048</name>
</gene>
<keyword evidence="1" id="KW-1133">Transmembrane helix</keyword>
<protein>
    <submittedName>
        <fullName evidence="2">Membrane protein</fullName>
    </submittedName>
</protein>
<dbReference type="AlphaFoldDB" id="A0NJG2"/>
<feature type="transmembrane region" description="Helical" evidence="1">
    <location>
        <begin position="68"/>
        <end position="88"/>
    </location>
</feature>
<feature type="transmembrane region" description="Helical" evidence="1">
    <location>
        <begin position="40"/>
        <end position="61"/>
    </location>
</feature>
<sequence length="227" mass="26252">MSDMNNNRIYRLTIGLIFTYTILVVVSIIFHRYIPLANGYIWNIFLALLPLLCALLIDFLFYKKENQFLSLLIGIIWLILFPNSPYMVTDLAHLNLYHVSYGLDISTFHSAWLGVLFATFSIITGVLMGMLSFYLVSQIIRKKSGTITAWIFSMIVSLLSGFGVFLGRFPRFNSWDIIRRPDYLFKIALDQINSHTLGFVVLFSTMTFALYWLFYLIFDVSAKSDKI</sequence>
<dbReference type="HOGENOM" id="CLU_081833_2_0_9"/>
<evidence type="ECO:0000256" key="1">
    <source>
        <dbReference type="SAM" id="Phobius"/>
    </source>
</evidence>
<comment type="caution">
    <text evidence="2">The sequence shown here is derived from an EMBL/GenBank/DDBJ whole genome shotgun (WGS) entry which is preliminary data.</text>
</comment>